<organism evidence="10 11">
    <name type="scientific">Thermoactinomyces mirandus</name>
    <dbReference type="NCBI Taxonomy" id="2756294"/>
    <lineage>
        <taxon>Bacteria</taxon>
        <taxon>Bacillati</taxon>
        <taxon>Bacillota</taxon>
        <taxon>Bacilli</taxon>
        <taxon>Bacillales</taxon>
        <taxon>Thermoactinomycetaceae</taxon>
        <taxon>Thermoactinomyces</taxon>
    </lineage>
</organism>
<evidence type="ECO:0000259" key="9">
    <source>
        <dbReference type="Pfam" id="PF08125"/>
    </source>
</evidence>
<name>A0A7W2ASN3_9BACL</name>
<evidence type="ECO:0000256" key="4">
    <source>
        <dbReference type="ARBA" id="ARBA00023002"/>
    </source>
</evidence>
<dbReference type="InterPro" id="IPR000669">
    <property type="entry name" value="Mannitol_DH"/>
</dbReference>
<dbReference type="PANTHER" id="PTHR30524">
    <property type="entry name" value="MANNITOL-1-PHOSPHATE 5-DEHYDROGENASE"/>
    <property type="match status" value="1"/>
</dbReference>
<proteinExistence type="inferred from homology"/>
<dbReference type="Gene3D" id="3.40.50.720">
    <property type="entry name" value="NAD(P)-binding Rossmann-like Domain"/>
    <property type="match status" value="1"/>
</dbReference>
<dbReference type="InterPro" id="IPR013131">
    <property type="entry name" value="Mannitol_DH_N"/>
</dbReference>
<dbReference type="InterPro" id="IPR008927">
    <property type="entry name" value="6-PGluconate_DH-like_C_sf"/>
</dbReference>
<evidence type="ECO:0000313" key="10">
    <source>
        <dbReference type="EMBL" id="MBA4603803.1"/>
    </source>
</evidence>
<dbReference type="InterPro" id="IPR023028">
    <property type="entry name" value="Mannitol_1_phos_5_DH"/>
</dbReference>
<feature type="domain" description="Mannitol dehydrogenase C-terminal" evidence="9">
    <location>
        <begin position="202"/>
        <end position="377"/>
    </location>
</feature>
<comment type="caution">
    <text evidence="10">The sequence shown here is derived from an EMBL/GenBank/DDBJ whole genome shotgun (WGS) entry which is preliminary data.</text>
</comment>
<keyword evidence="11" id="KW-1185">Reference proteome</keyword>
<dbReference type="Pfam" id="PF08125">
    <property type="entry name" value="Mannitol_dh_C"/>
    <property type="match status" value="1"/>
</dbReference>
<dbReference type="EC" id="1.1.1.17" evidence="2 7"/>
<dbReference type="NCBIfam" id="NF002647">
    <property type="entry name" value="PRK02318.1-3"/>
    <property type="match status" value="1"/>
</dbReference>
<dbReference type="InterPro" id="IPR013118">
    <property type="entry name" value="Mannitol_DH_C"/>
</dbReference>
<dbReference type="SUPFAM" id="SSF51735">
    <property type="entry name" value="NAD(P)-binding Rossmann-fold domains"/>
    <property type="match status" value="1"/>
</dbReference>
<dbReference type="NCBIfam" id="NF002652">
    <property type="entry name" value="PRK02318.2-5"/>
    <property type="match status" value="1"/>
</dbReference>
<dbReference type="RefSeq" id="WP_181742275.1">
    <property type="nucleotide sequence ID" value="NZ_JACEOL010000071.1"/>
</dbReference>
<keyword evidence="4 7" id="KW-0560">Oxidoreductase</keyword>
<dbReference type="EMBL" id="JACEOL010000071">
    <property type="protein sequence ID" value="MBA4603803.1"/>
    <property type="molecule type" value="Genomic_DNA"/>
</dbReference>
<dbReference type="GO" id="GO:0005829">
    <property type="term" value="C:cytosol"/>
    <property type="evidence" value="ECO:0007669"/>
    <property type="project" value="TreeGrafter"/>
</dbReference>
<dbReference type="Proteomes" id="UP000538292">
    <property type="component" value="Unassembled WGS sequence"/>
</dbReference>
<dbReference type="AlphaFoldDB" id="A0A7W2ASN3"/>
<keyword evidence="5 7" id="KW-0520">NAD</keyword>
<evidence type="ECO:0000259" key="8">
    <source>
        <dbReference type="Pfam" id="PF01232"/>
    </source>
</evidence>
<gene>
    <name evidence="7" type="primary">mtlD</name>
    <name evidence="10" type="ORF">H2C83_16165</name>
</gene>
<dbReference type="NCBIfam" id="NF002649">
    <property type="entry name" value="PRK02318.2-1"/>
    <property type="match status" value="1"/>
</dbReference>
<dbReference type="HAMAP" id="MF_00196">
    <property type="entry name" value="Mannitol_dehydrog"/>
    <property type="match status" value="1"/>
</dbReference>
<dbReference type="GO" id="GO:0019592">
    <property type="term" value="P:mannitol catabolic process"/>
    <property type="evidence" value="ECO:0007669"/>
    <property type="project" value="TreeGrafter"/>
</dbReference>
<dbReference type="PRINTS" id="PR00084">
    <property type="entry name" value="MTLDHDRGNASE"/>
</dbReference>
<dbReference type="Pfam" id="PF01232">
    <property type="entry name" value="Mannitol_dh"/>
    <property type="match status" value="1"/>
</dbReference>
<dbReference type="SUPFAM" id="SSF48179">
    <property type="entry name" value="6-phosphogluconate dehydrogenase C-terminal domain-like"/>
    <property type="match status" value="1"/>
</dbReference>
<dbReference type="InterPro" id="IPR036291">
    <property type="entry name" value="NAD(P)-bd_dom_sf"/>
</dbReference>
<evidence type="ECO:0000256" key="5">
    <source>
        <dbReference type="ARBA" id="ARBA00023027"/>
    </source>
</evidence>
<comment type="catalytic activity">
    <reaction evidence="6 7">
        <text>D-mannitol 1-phosphate + NAD(+) = beta-D-fructose 6-phosphate + NADH + H(+)</text>
        <dbReference type="Rhea" id="RHEA:19661"/>
        <dbReference type="ChEBI" id="CHEBI:15378"/>
        <dbReference type="ChEBI" id="CHEBI:57540"/>
        <dbReference type="ChEBI" id="CHEBI:57634"/>
        <dbReference type="ChEBI" id="CHEBI:57945"/>
        <dbReference type="ChEBI" id="CHEBI:61381"/>
        <dbReference type="EC" id="1.1.1.17"/>
    </reaction>
</comment>
<reference evidence="10 11" key="1">
    <citation type="submission" date="2020-07" db="EMBL/GenBank/DDBJ databases">
        <title>Thermoactinomyces phylogeny.</title>
        <authorList>
            <person name="Dunlap C."/>
        </authorList>
    </citation>
    <scope>NUCLEOTIDE SEQUENCE [LARGE SCALE GENOMIC DNA]</scope>
    <source>
        <strain evidence="10 11">AMNI-1</strain>
    </source>
</reference>
<feature type="binding site" evidence="7">
    <location>
        <begin position="3"/>
        <end position="14"/>
    </location>
    <ligand>
        <name>NAD(+)</name>
        <dbReference type="ChEBI" id="CHEBI:57540"/>
    </ligand>
</feature>
<sequence length="382" mass="42869">MLAVHFGAGNIGRGFIGSLLHQSGYEVCFVDVNQEIVDLLNQKQAYKIGYADDSKKEMTVTNIRAISSQTHPEQVVSAIAEADMVTTAVGPNVLPLIAGLIAKGLAKRVQISDKPLNIIACENMIGGSSLLKEKVYEQLNESEKEACENMIGFPDAAVDRIVPNQSHQDRLMVVVEPFYEWVVDRTGMVGKVRVQGMTLVDDLKPYIERKLYTVNTGHVVAAYLGYQAGFKTINEVMANPTIRDHVRNTLEETGQLLINKHDFQDQEHQKYIEKIIQRFSNPHISDEVTRVGRSPIRKLGPNDRLVSPARQYMKYVGKQPVYLAKAIAAALLYDFEQDPDAVTIQKNIRQDGLESTIQHYTQIPSDSDLMKLIIQQYHQFSL</sequence>
<dbReference type="InterPro" id="IPR013328">
    <property type="entry name" value="6PGD_dom2"/>
</dbReference>
<evidence type="ECO:0000256" key="2">
    <source>
        <dbReference type="ARBA" id="ARBA00012939"/>
    </source>
</evidence>
<dbReference type="PROSITE" id="PS00974">
    <property type="entry name" value="MANNITOL_DHGENASE"/>
    <property type="match status" value="1"/>
</dbReference>
<evidence type="ECO:0000256" key="7">
    <source>
        <dbReference type="HAMAP-Rule" id="MF_00196"/>
    </source>
</evidence>
<dbReference type="GO" id="GO:0008926">
    <property type="term" value="F:mannitol-1-phosphate 5-dehydrogenase activity"/>
    <property type="evidence" value="ECO:0007669"/>
    <property type="project" value="UniProtKB-UniRule"/>
</dbReference>
<evidence type="ECO:0000256" key="1">
    <source>
        <dbReference type="ARBA" id="ARBA00006541"/>
    </source>
</evidence>
<feature type="domain" description="Mannitol dehydrogenase N-terminal" evidence="8">
    <location>
        <begin position="2"/>
        <end position="190"/>
    </location>
</feature>
<evidence type="ECO:0000313" key="11">
    <source>
        <dbReference type="Proteomes" id="UP000538292"/>
    </source>
</evidence>
<accession>A0A7W2ASN3</accession>
<protein>
    <recommendedName>
        <fullName evidence="3 7">Mannitol-1-phosphate 5-dehydrogenase</fullName>
        <ecNumber evidence="2 7">1.1.1.17</ecNumber>
    </recommendedName>
</protein>
<evidence type="ECO:0000256" key="3">
    <source>
        <dbReference type="ARBA" id="ARBA00016219"/>
    </source>
</evidence>
<dbReference type="PANTHER" id="PTHR30524:SF0">
    <property type="entry name" value="ALTRONATE OXIDOREDUCTASE-RELATED"/>
    <property type="match status" value="1"/>
</dbReference>
<comment type="similarity">
    <text evidence="1 7">Belongs to the mannitol dehydrogenase family.</text>
</comment>
<evidence type="ECO:0000256" key="6">
    <source>
        <dbReference type="ARBA" id="ARBA00048615"/>
    </source>
</evidence>
<dbReference type="Gene3D" id="1.10.1040.10">
    <property type="entry name" value="N-(1-d-carboxylethyl)-l-norvaline Dehydrogenase, domain 2"/>
    <property type="match status" value="1"/>
</dbReference>
<dbReference type="NCBIfam" id="NF002646">
    <property type="entry name" value="PRK02318.1-2"/>
    <property type="match status" value="1"/>
</dbReference>
<dbReference type="InterPro" id="IPR023027">
    <property type="entry name" value="Mannitol_DH_CS"/>
</dbReference>